<dbReference type="InterPro" id="IPR048633">
    <property type="entry name" value="ITGAX-like_Ig_3"/>
</dbReference>
<evidence type="ECO:0000313" key="20">
    <source>
        <dbReference type="Proteomes" id="UP001356427"/>
    </source>
</evidence>
<keyword evidence="12" id="KW-1015">Disulfide bond</keyword>
<gene>
    <name evidence="19" type="ORF">J4Q44_G00285010</name>
</gene>
<evidence type="ECO:0000256" key="2">
    <source>
        <dbReference type="ARBA" id="ARBA00008054"/>
    </source>
</evidence>
<feature type="repeat" description="FG-GAP" evidence="15">
    <location>
        <begin position="512"/>
        <end position="568"/>
    </location>
</feature>
<evidence type="ECO:0000256" key="1">
    <source>
        <dbReference type="ARBA" id="ARBA00004479"/>
    </source>
</evidence>
<dbReference type="Pfam" id="PF00092">
    <property type="entry name" value="VWA"/>
    <property type="match status" value="1"/>
</dbReference>
<evidence type="ECO:0000256" key="13">
    <source>
        <dbReference type="ARBA" id="ARBA00023170"/>
    </source>
</evidence>
<dbReference type="GO" id="GO:0009897">
    <property type="term" value="C:external side of plasma membrane"/>
    <property type="evidence" value="ECO:0007669"/>
    <property type="project" value="TreeGrafter"/>
</dbReference>
<evidence type="ECO:0000256" key="9">
    <source>
        <dbReference type="ARBA" id="ARBA00022989"/>
    </source>
</evidence>
<comment type="subcellular location">
    <subcellularLocation>
        <location evidence="1 16">Membrane</location>
        <topology evidence="1 16">Single-pass type I membrane protein</topology>
    </subcellularLocation>
</comment>
<evidence type="ECO:0000256" key="15">
    <source>
        <dbReference type="PROSITE-ProRule" id="PRU00803"/>
    </source>
</evidence>
<evidence type="ECO:0000259" key="18">
    <source>
        <dbReference type="PROSITE" id="PS50234"/>
    </source>
</evidence>
<dbReference type="PRINTS" id="PR01185">
    <property type="entry name" value="INTEGRINA"/>
</dbReference>
<dbReference type="PROSITE" id="PS51470">
    <property type="entry name" value="FG_GAP"/>
    <property type="match status" value="3"/>
</dbReference>
<keyword evidence="7" id="KW-0106">Calcium</keyword>
<dbReference type="Pfam" id="PF21520">
    <property type="entry name" value="ITGAX-like_Ig_3"/>
    <property type="match status" value="1"/>
</dbReference>
<keyword evidence="8 16" id="KW-0130">Cell adhesion</keyword>
<feature type="repeat" description="FG-GAP" evidence="15">
    <location>
        <begin position="573"/>
        <end position="633"/>
    </location>
</feature>
<dbReference type="GO" id="GO:0033627">
    <property type="term" value="P:cell adhesion mediated by integrin"/>
    <property type="evidence" value="ECO:0007669"/>
    <property type="project" value="TreeGrafter"/>
</dbReference>
<reference evidence="19 20" key="1">
    <citation type="submission" date="2021-04" db="EMBL/GenBank/DDBJ databases">
        <authorList>
            <person name="De Guttry C."/>
            <person name="Zahm M."/>
            <person name="Klopp C."/>
            <person name="Cabau C."/>
            <person name="Louis A."/>
            <person name="Berthelot C."/>
            <person name="Parey E."/>
            <person name="Roest Crollius H."/>
            <person name="Montfort J."/>
            <person name="Robinson-Rechavi M."/>
            <person name="Bucao C."/>
            <person name="Bouchez O."/>
            <person name="Gislard M."/>
            <person name="Lluch J."/>
            <person name="Milhes M."/>
            <person name="Lampietro C."/>
            <person name="Lopez Roques C."/>
            <person name="Donnadieu C."/>
            <person name="Braasch I."/>
            <person name="Desvignes T."/>
            <person name="Postlethwait J."/>
            <person name="Bobe J."/>
            <person name="Wedekind C."/>
            <person name="Guiguen Y."/>
        </authorList>
    </citation>
    <scope>NUCLEOTIDE SEQUENCE [LARGE SCALE GENOMIC DNA]</scope>
    <source>
        <strain evidence="19">Cs_M1</strain>
        <tissue evidence="19">Blood</tissue>
    </source>
</reference>
<dbReference type="InterPro" id="IPR002035">
    <property type="entry name" value="VWF_A"/>
</dbReference>
<dbReference type="Pfam" id="PF20805">
    <property type="entry name" value="Integrin_A_Ig_2"/>
    <property type="match status" value="1"/>
</dbReference>
<dbReference type="Gene3D" id="2.60.40.1460">
    <property type="entry name" value="Integrin domains. Chain A, domain 2"/>
    <property type="match status" value="1"/>
</dbReference>
<evidence type="ECO:0000256" key="5">
    <source>
        <dbReference type="ARBA" id="ARBA00022729"/>
    </source>
</evidence>
<accession>A0AAN8KYN8</accession>
<keyword evidence="6" id="KW-0677">Repeat</keyword>
<name>A0AAN8KYN8_9TELE</name>
<dbReference type="Gene3D" id="3.40.50.410">
    <property type="entry name" value="von Willebrand factor, type A domain"/>
    <property type="match status" value="1"/>
</dbReference>
<feature type="compositionally biased region" description="Polar residues" evidence="17">
    <location>
        <begin position="1155"/>
        <end position="1167"/>
    </location>
</feature>
<evidence type="ECO:0000256" key="16">
    <source>
        <dbReference type="RuleBase" id="RU003762"/>
    </source>
</evidence>
<organism evidence="19 20">
    <name type="scientific">Coregonus suidteri</name>
    <dbReference type="NCBI Taxonomy" id="861788"/>
    <lineage>
        <taxon>Eukaryota</taxon>
        <taxon>Metazoa</taxon>
        <taxon>Chordata</taxon>
        <taxon>Craniata</taxon>
        <taxon>Vertebrata</taxon>
        <taxon>Euteleostomi</taxon>
        <taxon>Actinopterygii</taxon>
        <taxon>Neopterygii</taxon>
        <taxon>Teleostei</taxon>
        <taxon>Protacanthopterygii</taxon>
        <taxon>Salmoniformes</taxon>
        <taxon>Salmonidae</taxon>
        <taxon>Coregoninae</taxon>
        <taxon>Coregonus</taxon>
    </lineage>
</organism>
<dbReference type="GO" id="GO:0046872">
    <property type="term" value="F:metal ion binding"/>
    <property type="evidence" value="ECO:0007669"/>
    <property type="project" value="UniProtKB-KW"/>
</dbReference>
<dbReference type="PANTHER" id="PTHR23220:SF84">
    <property type="entry name" value="INTEGRIN ALPHA-L"/>
    <property type="match status" value="1"/>
</dbReference>
<evidence type="ECO:0000256" key="14">
    <source>
        <dbReference type="ARBA" id="ARBA00023180"/>
    </source>
</evidence>
<dbReference type="PANTHER" id="PTHR23220">
    <property type="entry name" value="INTEGRIN ALPHA"/>
    <property type="match status" value="1"/>
</dbReference>
<evidence type="ECO:0000256" key="7">
    <source>
        <dbReference type="ARBA" id="ARBA00022837"/>
    </source>
</evidence>
<evidence type="ECO:0000313" key="19">
    <source>
        <dbReference type="EMBL" id="KAK6300403.1"/>
    </source>
</evidence>
<dbReference type="GO" id="GO:0007160">
    <property type="term" value="P:cell-matrix adhesion"/>
    <property type="evidence" value="ECO:0007669"/>
    <property type="project" value="TreeGrafter"/>
</dbReference>
<evidence type="ECO:0000256" key="12">
    <source>
        <dbReference type="ARBA" id="ARBA00023157"/>
    </source>
</evidence>
<dbReference type="InterPro" id="IPR000413">
    <property type="entry name" value="Integrin_alpha"/>
</dbReference>
<keyword evidence="10 16" id="KW-0401">Integrin</keyword>
<dbReference type="GO" id="GO:0005178">
    <property type="term" value="F:integrin binding"/>
    <property type="evidence" value="ECO:0007669"/>
    <property type="project" value="TreeGrafter"/>
</dbReference>
<dbReference type="AlphaFoldDB" id="A0AAN8KYN8"/>
<dbReference type="PRINTS" id="PR00453">
    <property type="entry name" value="VWFADOMAIN"/>
</dbReference>
<keyword evidence="20" id="KW-1185">Reference proteome</keyword>
<proteinExistence type="inferred from homology"/>
<keyword evidence="14" id="KW-0325">Glycoprotein</keyword>
<dbReference type="Proteomes" id="UP001356427">
    <property type="component" value="Unassembled WGS sequence"/>
</dbReference>
<sequence length="1218" mass="134811">MLVNKEKEKMSGQGTLSLLTCMAAIAVSSMAFNIDETNPQIYKGEEQDFFGYKVLQFISGKEKGVMVSAPHQKNGSGGICRCAQDRTNCTNCYTPEETDTIKYIGLSMAGQSTSPPTFTACSPGLSHECDGNSYLNSICYQFNSQLQITSNFTPAFQECTKKIVDLVFLFDGSGSMTEDEFEENKGFINNIMTTLKNSSIKFAAVQFSSTARTVFDFNDYQEGRALTNLTNEKHMNLLTNTHQAIDFVLKNIFENQAAGATADATKVLVVITDGNPSDSDRNYNSIKISDEKNIIRFVIGVKNVNLTKLKSLASEPKENNTFLIQDYNGLKGILDNFQKKIFNIEGSKTALAGNLTKEMSQSGFSAVYSNKDTLVLGSVGSNNWRGSLFETEGLRSEEKEIQDPTLDKDSYMGYSVAVGKKKENLLYFTGAPRSEHMGRILLFNKVNNNWTVAQRLSGEQMGSYFGAELCSVDIDSDSNTDFLLVGAPMFHQPPREGRIYVYTLTDKLELRMEMNVSVPSPGRFGSSISSLTDLNGDGLKDVAVGAPLEDDRRGAVYIYLGEKLRGIRPEFSQHISAAVIRSKLQFFGQTIDGKMDLGEDGLTDIVVGARGAVVVLRSRPVLSVSTHLHFHPSEINTDNFDCLARETISPVVTLTACFNMAEATKSKAGALSAGMNVSYSLVVDPVRQRSRAFYSDTNKGARRLRSTVELRKERTCFNHSVYMTQCVIDTLSPIIIQLNFSQSESQQEGPTAILNTDSPTQAVVEVPFEKNCKENETCVAELEVDFNFITSTLLVVDQSYFNVTIRLSNHGDDSFNTSLTLLYPPGLSFSMMHLLKSTRRTVFSCGGLEGEMDRTTCSVSLPVYRSKTTAVFTSKFHILNTYDWNDTMEITVIGLSDNGNSTNSSLTRTIPVQFAVDLVAKALPQDSTTYINFTLEDTSPKKLVNVYEVQNLDSKSVPITVTFTFPTKLEHKFEMKDYQISVSQNHTQCGKVMNSTTEYCSPEKYCKSIECESFLLEKFSIITFVLSGNVSFKDLDQHARSMSLPKKFTGDRETVNFISFVKLSFDKKRYVQTASDPGDNSTSFHQTQIDVQAEIIIPPHRQLIIGTGVGVGIFLLIIVTVAMYMMGCFKRKRFVDNAQEGENEGEQSEQDDAAQPNNICANISEKQPQPEREPESGAVESKPLLDDSQTENNGFPTSSEAVGEGPKEKQDVSESETG</sequence>
<dbReference type="EMBL" id="JAGTTL010000027">
    <property type="protein sequence ID" value="KAK6300403.1"/>
    <property type="molecule type" value="Genomic_DNA"/>
</dbReference>
<dbReference type="InterPro" id="IPR048285">
    <property type="entry name" value="Integrin_alpha_Ig-like_2"/>
</dbReference>
<keyword evidence="3 16" id="KW-0812">Transmembrane</keyword>
<evidence type="ECO:0000256" key="3">
    <source>
        <dbReference type="ARBA" id="ARBA00022692"/>
    </source>
</evidence>
<dbReference type="Gene3D" id="2.60.40.1510">
    <property type="entry name" value="ntegrin, alpha v. Chain A, domain 3"/>
    <property type="match status" value="1"/>
</dbReference>
<keyword evidence="4" id="KW-0479">Metal-binding</keyword>
<dbReference type="Gene3D" id="2.130.10.130">
    <property type="entry name" value="Integrin alpha, N-terminal"/>
    <property type="match status" value="1"/>
</dbReference>
<dbReference type="InterPro" id="IPR013517">
    <property type="entry name" value="FG-GAP"/>
</dbReference>
<feature type="repeat" description="FG-GAP" evidence="15">
    <location>
        <begin position="451"/>
        <end position="511"/>
    </location>
</feature>
<feature type="region of interest" description="Disordered" evidence="17">
    <location>
        <begin position="1140"/>
        <end position="1218"/>
    </location>
</feature>
<keyword evidence="9 16" id="KW-1133">Transmembrane helix</keyword>
<dbReference type="PROSITE" id="PS50234">
    <property type="entry name" value="VWFA"/>
    <property type="match status" value="1"/>
</dbReference>
<dbReference type="InterPro" id="IPR013649">
    <property type="entry name" value="Integrin_alpha_Ig-like_1"/>
</dbReference>
<dbReference type="Gene3D" id="1.20.5.930">
    <property type="entry name" value="Bicelle-embedded integrin alpha(iib) transmembrane segment"/>
    <property type="match status" value="1"/>
</dbReference>
<dbReference type="GO" id="GO:0007229">
    <property type="term" value="P:integrin-mediated signaling pathway"/>
    <property type="evidence" value="ECO:0007669"/>
    <property type="project" value="UniProtKB-KW"/>
</dbReference>
<keyword evidence="5" id="KW-0732">Signal</keyword>
<feature type="transmembrane region" description="Helical" evidence="16">
    <location>
        <begin position="1103"/>
        <end position="1124"/>
    </location>
</feature>
<evidence type="ECO:0000256" key="8">
    <source>
        <dbReference type="ARBA" id="ARBA00022889"/>
    </source>
</evidence>
<evidence type="ECO:0000256" key="6">
    <source>
        <dbReference type="ARBA" id="ARBA00022737"/>
    </source>
</evidence>
<comment type="similarity">
    <text evidence="2 16">Belongs to the integrin alpha chain family.</text>
</comment>
<dbReference type="SUPFAM" id="SSF53300">
    <property type="entry name" value="vWA-like"/>
    <property type="match status" value="1"/>
</dbReference>
<evidence type="ECO:0000256" key="17">
    <source>
        <dbReference type="SAM" id="MobiDB-lite"/>
    </source>
</evidence>
<dbReference type="SUPFAM" id="SSF69179">
    <property type="entry name" value="Integrin domains"/>
    <property type="match status" value="2"/>
</dbReference>
<dbReference type="Pfam" id="PF01839">
    <property type="entry name" value="FG-GAP"/>
    <property type="match status" value="2"/>
</dbReference>
<feature type="domain" description="VWFA" evidence="18">
    <location>
        <begin position="165"/>
        <end position="337"/>
    </location>
</feature>
<feature type="compositionally biased region" description="Polar residues" evidence="17">
    <location>
        <begin position="1190"/>
        <end position="1200"/>
    </location>
</feature>
<keyword evidence="13 16" id="KW-0675">Receptor</keyword>
<protein>
    <recommendedName>
        <fullName evidence="18">VWFA domain-containing protein</fullName>
    </recommendedName>
</protein>
<evidence type="ECO:0000256" key="10">
    <source>
        <dbReference type="ARBA" id="ARBA00023037"/>
    </source>
</evidence>
<dbReference type="SUPFAM" id="SSF69318">
    <property type="entry name" value="Integrin alpha N-terminal domain"/>
    <property type="match status" value="1"/>
</dbReference>
<dbReference type="Gene3D" id="2.60.40.1530">
    <property type="entry name" value="ntegrin, alpha v. Chain A, domain 4"/>
    <property type="match status" value="1"/>
</dbReference>
<dbReference type="Pfam" id="PF08441">
    <property type="entry name" value="Integrin_A_Ig_1"/>
    <property type="match status" value="1"/>
</dbReference>
<dbReference type="GO" id="GO:0098609">
    <property type="term" value="P:cell-cell adhesion"/>
    <property type="evidence" value="ECO:0007669"/>
    <property type="project" value="TreeGrafter"/>
</dbReference>
<evidence type="ECO:0000256" key="4">
    <source>
        <dbReference type="ARBA" id="ARBA00022723"/>
    </source>
</evidence>
<dbReference type="InterPro" id="IPR013519">
    <property type="entry name" value="Int_alpha_beta-p"/>
</dbReference>
<dbReference type="InterPro" id="IPR036465">
    <property type="entry name" value="vWFA_dom_sf"/>
</dbReference>
<dbReference type="GO" id="GO:0008305">
    <property type="term" value="C:integrin complex"/>
    <property type="evidence" value="ECO:0007669"/>
    <property type="project" value="InterPro"/>
</dbReference>
<evidence type="ECO:0000256" key="11">
    <source>
        <dbReference type="ARBA" id="ARBA00023136"/>
    </source>
</evidence>
<dbReference type="SMART" id="SM00191">
    <property type="entry name" value="Int_alpha"/>
    <property type="match status" value="4"/>
</dbReference>
<dbReference type="SMART" id="SM00327">
    <property type="entry name" value="VWA"/>
    <property type="match status" value="1"/>
</dbReference>
<dbReference type="InterPro" id="IPR032695">
    <property type="entry name" value="Integrin_dom_sf"/>
</dbReference>
<dbReference type="InterPro" id="IPR028994">
    <property type="entry name" value="Integrin_alpha_N"/>
</dbReference>
<comment type="caution">
    <text evidence="19">The sequence shown here is derived from an EMBL/GenBank/DDBJ whole genome shotgun (WGS) entry which is preliminary data.</text>
</comment>
<feature type="compositionally biased region" description="Acidic residues" evidence="17">
    <location>
        <begin position="1140"/>
        <end position="1152"/>
    </location>
</feature>
<keyword evidence="11 16" id="KW-0472">Membrane</keyword>